<dbReference type="InParanoid" id="F4W541"/>
<sequence length="275" mass="29902">MGRWDRLTQTRKRLALEAECASFRYRREWAGYRGGYLHLEELQNLSNSTLHNTAGRTQAVNISAVQRMVGGKKEDSEQKKQSAGWKLENRSGAARPLSFAKLRTENSRLTGSPYLDVQLIQSLLYVIVFGSGQLEKLFPAGRQIRTKAEARPAGFRRDIVSDGGAITRGGSEWVGIRTYVETSSSSSSCTCGYRSNPEGVATTAAPLCGGLLIGVALRLPPPSSLSNLPAFLRVPPPLPLPPRRSGPALRVTPPPVTPFRNKALHPPSLPPPAPP</sequence>
<evidence type="ECO:0000313" key="3">
    <source>
        <dbReference type="Proteomes" id="UP000007755"/>
    </source>
</evidence>
<reference evidence="2" key="1">
    <citation type="submission" date="2011-02" db="EMBL/GenBank/DDBJ databases">
        <title>The genome of the leaf-cutting ant Acromyrmex echinatior suggests key adaptations to social evolution and fungus farming.</title>
        <authorList>
            <person name="Nygaard S."/>
            <person name="Zhang G."/>
        </authorList>
    </citation>
    <scope>NUCLEOTIDE SEQUENCE</scope>
</reference>
<dbReference type="AlphaFoldDB" id="F4W541"/>
<gene>
    <name evidence="2" type="ORF">G5I_00532</name>
</gene>
<evidence type="ECO:0000256" key="1">
    <source>
        <dbReference type="SAM" id="MobiDB-lite"/>
    </source>
</evidence>
<dbReference type="EMBL" id="GL887596">
    <property type="protein sequence ID" value="EGI70737.1"/>
    <property type="molecule type" value="Genomic_DNA"/>
</dbReference>
<feature type="region of interest" description="Disordered" evidence="1">
    <location>
        <begin position="240"/>
        <end position="275"/>
    </location>
</feature>
<accession>F4W541</accession>
<organism evidence="3">
    <name type="scientific">Acromyrmex echinatior</name>
    <name type="common">Panamanian leafcutter ant</name>
    <name type="synonym">Acromyrmex octospinosus echinatior</name>
    <dbReference type="NCBI Taxonomy" id="103372"/>
    <lineage>
        <taxon>Eukaryota</taxon>
        <taxon>Metazoa</taxon>
        <taxon>Ecdysozoa</taxon>
        <taxon>Arthropoda</taxon>
        <taxon>Hexapoda</taxon>
        <taxon>Insecta</taxon>
        <taxon>Pterygota</taxon>
        <taxon>Neoptera</taxon>
        <taxon>Endopterygota</taxon>
        <taxon>Hymenoptera</taxon>
        <taxon>Apocrita</taxon>
        <taxon>Aculeata</taxon>
        <taxon>Formicoidea</taxon>
        <taxon>Formicidae</taxon>
        <taxon>Myrmicinae</taxon>
        <taxon>Acromyrmex</taxon>
    </lineage>
</organism>
<evidence type="ECO:0000313" key="2">
    <source>
        <dbReference type="EMBL" id="EGI70737.1"/>
    </source>
</evidence>
<protein>
    <submittedName>
        <fullName evidence="2">Uncharacterized protein</fullName>
    </submittedName>
</protein>
<keyword evidence="3" id="KW-1185">Reference proteome</keyword>
<proteinExistence type="predicted"/>
<name>F4W541_ACREC</name>
<dbReference type="Proteomes" id="UP000007755">
    <property type="component" value="Unassembled WGS sequence"/>
</dbReference>